<protein>
    <recommendedName>
        <fullName evidence="1">Carboxymuconolactone decarboxylase-like domain-containing protein</fullName>
    </recommendedName>
</protein>
<evidence type="ECO:0000313" key="3">
    <source>
        <dbReference type="Proteomes" id="UP000220102"/>
    </source>
</evidence>
<dbReference type="SUPFAM" id="SSF69118">
    <property type="entry name" value="AhpD-like"/>
    <property type="match status" value="1"/>
</dbReference>
<dbReference type="RefSeq" id="WP_098078177.1">
    <property type="nucleotide sequence ID" value="NZ_PDEQ01000009.1"/>
</dbReference>
<keyword evidence="3" id="KW-1185">Reference proteome</keyword>
<comment type="caution">
    <text evidence="2">The sequence shown here is derived from an EMBL/GenBank/DDBJ whole genome shotgun (WGS) entry which is preliminary data.</text>
</comment>
<dbReference type="Gene3D" id="1.20.1290.10">
    <property type="entry name" value="AhpD-like"/>
    <property type="match status" value="1"/>
</dbReference>
<dbReference type="Proteomes" id="UP000220102">
    <property type="component" value="Unassembled WGS sequence"/>
</dbReference>
<proteinExistence type="predicted"/>
<reference evidence="2 3" key="1">
    <citation type="submission" date="2017-10" db="EMBL/GenBank/DDBJ databases">
        <title>Draft genome of Longibacter Salinarum.</title>
        <authorList>
            <person name="Goh K.M."/>
            <person name="Shamsir M.S."/>
            <person name="Lim S.W."/>
        </authorList>
    </citation>
    <scope>NUCLEOTIDE SEQUENCE [LARGE SCALE GENOMIC DNA]</scope>
    <source>
        <strain evidence="2 3">KCTC 52045</strain>
    </source>
</reference>
<dbReference type="Pfam" id="PF02627">
    <property type="entry name" value="CMD"/>
    <property type="match status" value="1"/>
</dbReference>
<dbReference type="OrthoDB" id="9808310at2"/>
<dbReference type="EMBL" id="PDEQ01000009">
    <property type="protein sequence ID" value="PEN11490.1"/>
    <property type="molecule type" value="Genomic_DNA"/>
</dbReference>
<dbReference type="GO" id="GO:0051920">
    <property type="term" value="F:peroxiredoxin activity"/>
    <property type="evidence" value="ECO:0007669"/>
    <property type="project" value="InterPro"/>
</dbReference>
<dbReference type="AlphaFoldDB" id="A0A2A8CUQ9"/>
<evidence type="ECO:0000259" key="1">
    <source>
        <dbReference type="Pfam" id="PF02627"/>
    </source>
</evidence>
<name>A0A2A8CUQ9_9BACT</name>
<feature type="domain" description="Carboxymuconolactone decarboxylase-like" evidence="1">
    <location>
        <begin position="35"/>
        <end position="98"/>
    </location>
</feature>
<accession>A0A2A8CUQ9</accession>
<gene>
    <name evidence="2" type="ORF">CRI94_15775</name>
</gene>
<dbReference type="InterPro" id="IPR003779">
    <property type="entry name" value="CMD-like"/>
</dbReference>
<sequence length="199" mass="22765">MPESFAEHQERVREMAREKYPFIPNQIRVLNEHSPAAAETYIATMNAIEDGELAPHEREAVILAISRYNDCHYCARTHAFLGSEAGLSNDAIEAIHRGGLPEEPRLRALVQATRILLDKRGWLDREDIETLDRRSVSRTDLYEINVLIGLKIFSNYVNHVARTEVDEPITQAPNIQEMWPVVGKMKWQGEGEAPKTTYR</sequence>
<dbReference type="PANTHER" id="PTHR35446">
    <property type="entry name" value="SI:CH211-175M2.5"/>
    <property type="match status" value="1"/>
</dbReference>
<dbReference type="NCBIfam" id="TIGR00778">
    <property type="entry name" value="ahpD_dom"/>
    <property type="match status" value="1"/>
</dbReference>
<evidence type="ECO:0000313" key="2">
    <source>
        <dbReference type="EMBL" id="PEN11490.1"/>
    </source>
</evidence>
<dbReference type="InterPro" id="IPR004675">
    <property type="entry name" value="AhpD_core"/>
</dbReference>
<dbReference type="PANTHER" id="PTHR35446:SF3">
    <property type="entry name" value="CMD DOMAIN-CONTAINING PROTEIN"/>
    <property type="match status" value="1"/>
</dbReference>
<organism evidence="2 3">
    <name type="scientific">Longibacter salinarum</name>
    <dbReference type="NCBI Taxonomy" id="1850348"/>
    <lineage>
        <taxon>Bacteria</taxon>
        <taxon>Pseudomonadati</taxon>
        <taxon>Rhodothermota</taxon>
        <taxon>Rhodothermia</taxon>
        <taxon>Rhodothermales</taxon>
        <taxon>Salisaetaceae</taxon>
        <taxon>Longibacter</taxon>
    </lineage>
</organism>
<dbReference type="InterPro" id="IPR029032">
    <property type="entry name" value="AhpD-like"/>
</dbReference>